<evidence type="ECO:0000256" key="1">
    <source>
        <dbReference type="ARBA" id="ARBA00022857"/>
    </source>
</evidence>
<dbReference type="PANTHER" id="PTHR47706:SF9">
    <property type="entry name" value="NMRA-LIKE DOMAIN-CONTAINING PROTEIN-RELATED"/>
    <property type="match status" value="1"/>
</dbReference>
<evidence type="ECO:0000313" key="6">
    <source>
        <dbReference type="Proteomes" id="UP000317494"/>
    </source>
</evidence>
<dbReference type="VEuPathDB" id="FungiDB:SeMB42_g00974"/>
<dbReference type="Proteomes" id="UP000320475">
    <property type="component" value="Unassembled WGS sequence"/>
</dbReference>
<keyword evidence="6" id="KW-1185">Reference proteome</keyword>
<keyword evidence="1" id="KW-0521">NADP</keyword>
<protein>
    <recommendedName>
        <fullName evidence="3">NmrA-like domain-containing protein</fullName>
    </recommendedName>
</protein>
<dbReference type="InterPro" id="IPR008030">
    <property type="entry name" value="NmrA-like"/>
</dbReference>
<evidence type="ECO:0000313" key="7">
    <source>
        <dbReference type="Proteomes" id="UP000320475"/>
    </source>
</evidence>
<dbReference type="Proteomes" id="UP000317494">
    <property type="component" value="Unassembled WGS sequence"/>
</dbReference>
<evidence type="ECO:0000256" key="2">
    <source>
        <dbReference type="ARBA" id="ARBA00023002"/>
    </source>
</evidence>
<sequence length="295" mass="32281">MSETGYKHIAVLGGTGKLARQVSIELVTAGFKVKVFSRDPDASVPDAETVVVRDPTDVTALISKLEGVDAVVSTLAIPAGVGAQTAAIKAAAAAGVKRFIPSEFGIDHYYNRTDPEFQPKKDALDLIKSLGLEYTVIVVGLFIEAGFDPSISFDVPNGVARIVQFIDSPVSYTSLKDTGRVVAGTLRSKDAANRLVSVASESLSDREVIDILEKVTGTRYMVMQRKLEEVYDELEKKPNFGLLLAFLKGRGTIYHDNEFSKYVKEKPYTVKEFLTVTKGGLENTVHWYDLMDHDL</sequence>
<feature type="domain" description="NmrA-like" evidence="3">
    <location>
        <begin position="7"/>
        <end position="234"/>
    </location>
</feature>
<dbReference type="InterPro" id="IPR051609">
    <property type="entry name" value="NmrA/Isoflavone_reductase-like"/>
</dbReference>
<dbReference type="STRING" id="286115.A0A507DN77"/>
<evidence type="ECO:0000259" key="3">
    <source>
        <dbReference type="Pfam" id="PF05368"/>
    </source>
</evidence>
<keyword evidence="2" id="KW-0560">Oxidoreductase</keyword>
<dbReference type="Pfam" id="PF05368">
    <property type="entry name" value="NmrA"/>
    <property type="match status" value="1"/>
</dbReference>
<name>A0A507DN77_9FUNG</name>
<dbReference type="EMBL" id="QEAM01000157">
    <property type="protein sequence ID" value="TPX45041.1"/>
    <property type="molecule type" value="Genomic_DNA"/>
</dbReference>
<dbReference type="InterPro" id="IPR036291">
    <property type="entry name" value="NAD(P)-bd_dom_sf"/>
</dbReference>
<dbReference type="SUPFAM" id="SSF51735">
    <property type="entry name" value="NAD(P)-binding Rossmann-fold domains"/>
    <property type="match status" value="1"/>
</dbReference>
<dbReference type="AlphaFoldDB" id="A0A507DN77"/>
<proteinExistence type="predicted"/>
<dbReference type="Gene3D" id="3.90.25.10">
    <property type="entry name" value="UDP-galactose 4-epimerase, domain 1"/>
    <property type="match status" value="1"/>
</dbReference>
<organism evidence="5 6">
    <name type="scientific">Synchytrium endobioticum</name>
    <dbReference type="NCBI Taxonomy" id="286115"/>
    <lineage>
        <taxon>Eukaryota</taxon>
        <taxon>Fungi</taxon>
        <taxon>Fungi incertae sedis</taxon>
        <taxon>Chytridiomycota</taxon>
        <taxon>Chytridiomycota incertae sedis</taxon>
        <taxon>Chytridiomycetes</taxon>
        <taxon>Synchytriales</taxon>
        <taxon>Synchytriaceae</taxon>
        <taxon>Synchytrium</taxon>
    </lineage>
</organism>
<dbReference type="GO" id="GO:0016491">
    <property type="term" value="F:oxidoreductase activity"/>
    <property type="evidence" value="ECO:0007669"/>
    <property type="project" value="UniProtKB-KW"/>
</dbReference>
<gene>
    <name evidence="4" type="ORF">SeLEV6574_g04120</name>
    <name evidence="5" type="ORF">SeMB42_g00974</name>
</gene>
<comment type="caution">
    <text evidence="5">The sequence shown here is derived from an EMBL/GenBank/DDBJ whole genome shotgun (WGS) entry which is preliminary data.</text>
</comment>
<evidence type="ECO:0000313" key="4">
    <source>
        <dbReference type="EMBL" id="TPX45041.1"/>
    </source>
</evidence>
<evidence type="ECO:0000313" key="5">
    <source>
        <dbReference type="EMBL" id="TPX53124.1"/>
    </source>
</evidence>
<dbReference type="Gene3D" id="3.40.50.720">
    <property type="entry name" value="NAD(P)-binding Rossmann-like Domain"/>
    <property type="match status" value="1"/>
</dbReference>
<dbReference type="OrthoDB" id="2109383at2759"/>
<dbReference type="PANTHER" id="PTHR47706">
    <property type="entry name" value="NMRA-LIKE FAMILY PROTEIN"/>
    <property type="match status" value="1"/>
</dbReference>
<dbReference type="EMBL" id="QEAN01000022">
    <property type="protein sequence ID" value="TPX53124.1"/>
    <property type="molecule type" value="Genomic_DNA"/>
</dbReference>
<accession>A0A507DN77</accession>
<reference evidence="6 7" key="1">
    <citation type="journal article" date="2019" name="Sci. Rep.">
        <title>Comparative genomics of chytrid fungi reveal insights into the obligate biotrophic and pathogenic lifestyle of Synchytrium endobioticum.</title>
        <authorList>
            <person name="van de Vossenberg B.T.L.H."/>
            <person name="Warris S."/>
            <person name="Nguyen H.D.T."/>
            <person name="van Gent-Pelzer M.P.E."/>
            <person name="Joly D.L."/>
            <person name="van de Geest H.C."/>
            <person name="Bonants P.J.M."/>
            <person name="Smith D.S."/>
            <person name="Levesque C.A."/>
            <person name="van der Lee T.A.J."/>
        </authorList>
    </citation>
    <scope>NUCLEOTIDE SEQUENCE [LARGE SCALE GENOMIC DNA]</scope>
    <source>
        <strain evidence="4 7">LEV6574</strain>
        <strain evidence="5 6">MB42</strain>
    </source>
</reference>